<sequence length="227" mass="21759">MNRASLRSRTVGGALAALWLTAMAVVAAGGCATGTEGFGESTGTNGGDGGSDEPTTTSTSSAGLGGAGGAGGDPTTTTSSGMGGSGAGNPCGPQEHQCGGICVGNTPQTGCAGSTTCSPCVAPSNGVAVCTPDGLCDFQCNTPYQKNGGACQCTNQCCSNNDCQGGLSCSNGVCVCQAQCCSDAQCSNPTTSCSGGTCACNDAKCFTYCLSQNTAGICFPLVGCVCG</sequence>
<proteinExistence type="predicted"/>
<feature type="region of interest" description="Disordered" evidence="1">
    <location>
        <begin position="36"/>
        <end position="87"/>
    </location>
</feature>
<evidence type="ECO:0000256" key="1">
    <source>
        <dbReference type="SAM" id="MobiDB-lite"/>
    </source>
</evidence>
<evidence type="ECO:0000313" key="4">
    <source>
        <dbReference type="Proteomes" id="UP000067626"/>
    </source>
</evidence>
<feature type="compositionally biased region" description="Gly residues" evidence="1">
    <location>
        <begin position="63"/>
        <end position="72"/>
    </location>
</feature>
<dbReference type="STRING" id="52.CMC5_068180"/>
<organism evidence="3 4">
    <name type="scientific">Chondromyces crocatus</name>
    <dbReference type="NCBI Taxonomy" id="52"/>
    <lineage>
        <taxon>Bacteria</taxon>
        <taxon>Pseudomonadati</taxon>
        <taxon>Myxococcota</taxon>
        <taxon>Polyangia</taxon>
        <taxon>Polyangiales</taxon>
        <taxon>Polyangiaceae</taxon>
        <taxon>Chondromyces</taxon>
    </lineage>
</organism>
<feature type="chain" id="PRO_5005459785" description="PE-PGRS family protein" evidence="2">
    <location>
        <begin position="28"/>
        <end position="227"/>
    </location>
</feature>
<name>A0A0K1EP20_CHOCO</name>
<dbReference type="Proteomes" id="UP000067626">
    <property type="component" value="Chromosome"/>
</dbReference>
<dbReference type="AlphaFoldDB" id="A0A0K1EP20"/>
<evidence type="ECO:0008006" key="5">
    <source>
        <dbReference type="Google" id="ProtNLM"/>
    </source>
</evidence>
<keyword evidence="2" id="KW-0732">Signal</keyword>
<dbReference type="PROSITE" id="PS51257">
    <property type="entry name" value="PROKAR_LIPOPROTEIN"/>
    <property type="match status" value="1"/>
</dbReference>
<dbReference type="KEGG" id="ccro:CMC5_068180"/>
<evidence type="ECO:0000256" key="2">
    <source>
        <dbReference type="SAM" id="SignalP"/>
    </source>
</evidence>
<reference evidence="3" key="1">
    <citation type="submission" date="2015-07" db="EMBL/GenBank/DDBJ databases">
        <title>Genome analysis of myxobacterium Chondromyces crocatus Cm c5 reveals a high potential for natural compound synthesis and the genetic basis for the loss of fruiting body formation.</title>
        <authorList>
            <person name="Zaburannyi N."/>
            <person name="Bunk B."/>
            <person name="Maier J."/>
            <person name="Overmann J."/>
            <person name="Mueller R."/>
        </authorList>
    </citation>
    <scope>NUCLEOTIDE SEQUENCE [LARGE SCALE GENOMIC DNA]</scope>
    <source>
        <strain evidence="3">Cm c5</strain>
    </source>
</reference>
<gene>
    <name evidence="3" type="ORF">CMC5_068180</name>
</gene>
<dbReference type="EMBL" id="CP012159">
    <property type="protein sequence ID" value="AKT42591.1"/>
    <property type="molecule type" value="Genomic_DNA"/>
</dbReference>
<feature type="signal peptide" evidence="2">
    <location>
        <begin position="1"/>
        <end position="27"/>
    </location>
</feature>
<keyword evidence="4" id="KW-1185">Reference proteome</keyword>
<protein>
    <recommendedName>
        <fullName evidence="5">PE-PGRS family protein</fullName>
    </recommendedName>
</protein>
<accession>A0A0K1EP20</accession>
<evidence type="ECO:0000313" key="3">
    <source>
        <dbReference type="EMBL" id="AKT42591.1"/>
    </source>
</evidence>